<sequence length="359" mass="41134">MKYILALFLLILFSCSSDSTVKLIKINPILQEKSIELSEIGEKLNIIEIKTESPIGGIPDVLLSEKYIYLFDQDYSQSLYQIDYEGNVLNSIRFGNDDKLNINGINNLVEKNNEVGVVSMGTKIIWFDEKLNNKKTETMAIKAHYHFPFKNGYVSFVNRINDEIDFDFVSSDENGIIHRAIPIDRNEYAYVYKPYSPFSAYKDQILFSKSFNDTIYSYEVEKGLIPFAKVDFGSSSVPDDQFLKIQDAFDMMNFFNTKKFSYLDGEIYSIDDQKALIKVSIKGKGAFGLWDIDKGNLVIYPSLKDNFKSDMELFHINTVSTGKTVFGVSGEYVKSRASESFKSSLEEGYEYSFFLFVLE</sequence>
<dbReference type="EMBL" id="FZOK01000016">
    <property type="protein sequence ID" value="SNS68620.1"/>
    <property type="molecule type" value="Genomic_DNA"/>
</dbReference>
<evidence type="ECO:0008006" key="3">
    <source>
        <dbReference type="Google" id="ProtNLM"/>
    </source>
</evidence>
<evidence type="ECO:0000313" key="1">
    <source>
        <dbReference type="EMBL" id="SNS68620.1"/>
    </source>
</evidence>
<keyword evidence="2" id="KW-1185">Reference proteome</keyword>
<protein>
    <recommendedName>
        <fullName evidence="3">6-bladed beta-propeller protein</fullName>
    </recommendedName>
</protein>
<name>A0A239GHK0_9BACT</name>
<reference evidence="2" key="1">
    <citation type="submission" date="2017-06" db="EMBL/GenBank/DDBJ databases">
        <authorList>
            <person name="Varghese N."/>
            <person name="Submissions S."/>
        </authorList>
    </citation>
    <scope>NUCLEOTIDE SEQUENCE [LARGE SCALE GENOMIC DNA]</scope>
    <source>
        <strain evidence="2">5C</strain>
    </source>
</reference>
<dbReference type="Proteomes" id="UP000198480">
    <property type="component" value="Unassembled WGS sequence"/>
</dbReference>
<accession>A0A239GHK0</accession>
<dbReference type="RefSeq" id="WP_245812749.1">
    <property type="nucleotide sequence ID" value="NZ_FZOK01000016.1"/>
</dbReference>
<dbReference type="PROSITE" id="PS51257">
    <property type="entry name" value="PROKAR_LIPOPROTEIN"/>
    <property type="match status" value="1"/>
</dbReference>
<gene>
    <name evidence="1" type="ORF">SAMN06295967_11642</name>
</gene>
<proteinExistence type="predicted"/>
<evidence type="ECO:0000313" key="2">
    <source>
        <dbReference type="Proteomes" id="UP000198480"/>
    </source>
</evidence>
<organism evidence="1 2">
    <name type="scientific">Belliella buryatensis</name>
    <dbReference type="NCBI Taxonomy" id="1500549"/>
    <lineage>
        <taxon>Bacteria</taxon>
        <taxon>Pseudomonadati</taxon>
        <taxon>Bacteroidota</taxon>
        <taxon>Cytophagia</taxon>
        <taxon>Cytophagales</taxon>
        <taxon>Cyclobacteriaceae</taxon>
        <taxon>Belliella</taxon>
    </lineage>
</organism>
<dbReference type="AlphaFoldDB" id="A0A239GHK0"/>